<dbReference type="AlphaFoldDB" id="A0A6M3IRJ2"/>
<dbReference type="EMBL" id="MT141394">
    <property type="protein sequence ID" value="QJA60063.1"/>
    <property type="molecule type" value="Genomic_DNA"/>
</dbReference>
<dbReference type="Gene3D" id="2.10.10.20">
    <property type="entry name" value="Carbohydrate-binding module superfamily 5/12"/>
    <property type="match status" value="1"/>
</dbReference>
<evidence type="ECO:0000313" key="1">
    <source>
        <dbReference type="EMBL" id="QJA60063.1"/>
    </source>
</evidence>
<organism evidence="1">
    <name type="scientific">viral metagenome</name>
    <dbReference type="NCBI Taxonomy" id="1070528"/>
    <lineage>
        <taxon>unclassified sequences</taxon>
        <taxon>metagenomes</taxon>
        <taxon>organismal metagenomes</taxon>
    </lineage>
</organism>
<sequence>MRTPISQFELANPLYKNASVAFYTVASGVKTSTLATLYSGPTASAQLSNPQKLNSQGQFKQAVYIQDPVIGVVTGISVAGHDTGIISPAPTFRVQQSTGKLQYSYDGGTTWSDSGDYIFLNRGAWVTATSYNRNDMVYADGYLYICLVAHTSGVFATDLAASKWAQFMVSTDAQWAGTAGGTANALTLTVPNAITAYAAGLSYRFKSGAAANTAATTIAVSGLATKAIQRNGAALIGGEIEASQWYTALYDGAAFQLSSVGNDIVQPPYGGTVARNVEAELLFTGGVRVEHFMSAAQLADVESGACTLDHSSAFLAAITYLETRNAGGLSGGIVRAWGVKYNVSEIVIDQSHIMIEGASVGYAYNDQAYGTTFLCTTGKFAFALLYNTATGTSATGSGLRKCSIMSTAVDATAVEYGVLISASVTVMEDVCVEGFKRNISGLNFDANKFKRVSCLWGTQTGFELLHGSDVALCHPNVAAELAGLSALGSTTWSAEDMIIRRNYVGAVIRDGNAASMTGVVEGNYHHGLILFTRADGSNQHGPNYYNFEQMHFEGNFFGWAGADSSEYSLSNYNGTGDGVLACKTAAAAYLEGNVTGQWQSSQTGVLTGSDDNDAGYDVWIGSAIETEPTPGSVELYYTASTLCYGNKFDRCAFGSAGGSIKVRSGNHTHLKDCTMYYGAQNGASFGVNLTAYAQHTMLEDVTSRVDDLSNHTNATVIIKRKSGGLVGESMGLVIADRGAFISKKKTSTTTVVTSIGEYIMFTPGASKTVTLAPGNNVGGFMFLVSRASDGDGGLFFATYASATITKLAGGTGFIVGAAAGAAEVAVTKGANTNSVSVITGSGFTSQIAIQIIGSQCSTTGDPS</sequence>
<name>A0A6M3IRJ2_9ZZZZ</name>
<gene>
    <name evidence="1" type="ORF">MM415B01200_0008</name>
</gene>
<protein>
    <submittedName>
        <fullName evidence="1">Putative tail protein</fullName>
    </submittedName>
</protein>
<reference evidence="1" key="1">
    <citation type="submission" date="2020-03" db="EMBL/GenBank/DDBJ databases">
        <title>The deep terrestrial virosphere.</title>
        <authorList>
            <person name="Holmfeldt K."/>
            <person name="Nilsson E."/>
            <person name="Simone D."/>
            <person name="Lopez-Fernandez M."/>
            <person name="Wu X."/>
            <person name="de Brujin I."/>
            <person name="Lundin D."/>
            <person name="Andersson A."/>
            <person name="Bertilsson S."/>
            <person name="Dopson M."/>
        </authorList>
    </citation>
    <scope>NUCLEOTIDE SEQUENCE</scope>
    <source>
        <strain evidence="1">MM415B01200</strain>
    </source>
</reference>
<proteinExistence type="predicted"/>
<accession>A0A6M3IRJ2</accession>